<dbReference type="SUPFAM" id="SSF52402">
    <property type="entry name" value="Adenine nucleotide alpha hydrolases-like"/>
    <property type="match status" value="1"/>
</dbReference>
<feature type="domain" description="UspA" evidence="1">
    <location>
        <begin position="7"/>
        <end position="82"/>
    </location>
</feature>
<evidence type="ECO:0000313" key="2">
    <source>
        <dbReference type="EMBL" id="CCF85713.1"/>
    </source>
</evidence>
<organism evidence="2 3">
    <name type="scientific">Nitrolancea hollandica Lb</name>
    <dbReference type="NCBI Taxonomy" id="1129897"/>
    <lineage>
        <taxon>Bacteria</taxon>
        <taxon>Pseudomonadati</taxon>
        <taxon>Thermomicrobiota</taxon>
        <taxon>Thermomicrobia</taxon>
        <taxon>Sphaerobacterales</taxon>
        <taxon>Sphaerobacterineae</taxon>
        <taxon>Sphaerobacteraceae</taxon>
        <taxon>Nitrolancea</taxon>
    </lineage>
</organism>
<dbReference type="AlphaFoldDB" id="I4EM00"/>
<proteinExistence type="predicted"/>
<keyword evidence="3" id="KW-1185">Reference proteome</keyword>
<reference evidence="2 3" key="1">
    <citation type="journal article" date="2012" name="ISME J.">
        <title>Nitrification expanded: discovery, physiology and genomics of a nitrite-oxidizing bacterium from the phylum Chloroflexi.</title>
        <authorList>
            <person name="Sorokin D.Y."/>
            <person name="Lucker S."/>
            <person name="Vejmelkova D."/>
            <person name="Kostrikina N.A."/>
            <person name="Kleerebezem R."/>
            <person name="Rijpstra W.I."/>
            <person name="Damste J.S."/>
            <person name="Le Paslier D."/>
            <person name="Muyzer G."/>
            <person name="Wagner M."/>
            <person name="van Loosdrecht M.C."/>
            <person name="Daims H."/>
        </authorList>
    </citation>
    <scope>NUCLEOTIDE SEQUENCE [LARGE SCALE GENOMIC DNA]</scope>
    <source>
        <strain evidence="3">none</strain>
    </source>
</reference>
<comment type="caution">
    <text evidence="2">The sequence shown here is derived from an EMBL/GenBank/DDBJ whole genome shotgun (WGS) entry which is preliminary data.</text>
</comment>
<name>I4EM00_9BACT</name>
<protein>
    <submittedName>
        <fullName evidence="2">UspA domain protein</fullName>
    </submittedName>
</protein>
<dbReference type="CDD" id="cd00293">
    <property type="entry name" value="USP-like"/>
    <property type="match status" value="1"/>
</dbReference>
<gene>
    <name evidence="2" type="ORF">NITHO_5470005</name>
</gene>
<dbReference type="Proteomes" id="UP000004221">
    <property type="component" value="Unassembled WGS sequence"/>
</dbReference>
<sequence length="96" mass="10564">MLEIEEREARAYLNVLQRRLPGASSTEVRRGDVARELAQAGAGVDADLIMMSTHGRAGIEGYWSGSIAAKVLSRYNRPLLLMRIRQNGVVNAEPGR</sequence>
<evidence type="ECO:0000313" key="3">
    <source>
        <dbReference type="Proteomes" id="UP000004221"/>
    </source>
</evidence>
<dbReference type="InterPro" id="IPR006016">
    <property type="entry name" value="UspA"/>
</dbReference>
<dbReference type="Gene3D" id="3.40.50.12370">
    <property type="match status" value="1"/>
</dbReference>
<dbReference type="Pfam" id="PF00582">
    <property type="entry name" value="Usp"/>
    <property type="match status" value="1"/>
</dbReference>
<accession>I4EM00</accession>
<evidence type="ECO:0000259" key="1">
    <source>
        <dbReference type="Pfam" id="PF00582"/>
    </source>
</evidence>
<dbReference type="EMBL" id="CAGS01000498">
    <property type="protein sequence ID" value="CCF85713.1"/>
    <property type="molecule type" value="Genomic_DNA"/>
</dbReference>